<organism evidence="1 2">
    <name type="scientific">Dentiscutata erythropus</name>
    <dbReference type="NCBI Taxonomy" id="1348616"/>
    <lineage>
        <taxon>Eukaryota</taxon>
        <taxon>Fungi</taxon>
        <taxon>Fungi incertae sedis</taxon>
        <taxon>Mucoromycota</taxon>
        <taxon>Glomeromycotina</taxon>
        <taxon>Glomeromycetes</taxon>
        <taxon>Diversisporales</taxon>
        <taxon>Gigasporaceae</taxon>
        <taxon>Dentiscutata</taxon>
    </lineage>
</organism>
<evidence type="ECO:0000313" key="2">
    <source>
        <dbReference type="Proteomes" id="UP000789405"/>
    </source>
</evidence>
<name>A0A9N8V807_9GLOM</name>
<keyword evidence="2" id="KW-1185">Reference proteome</keyword>
<evidence type="ECO:0000313" key="1">
    <source>
        <dbReference type="EMBL" id="CAG8447079.1"/>
    </source>
</evidence>
<sequence>MLTQHQTLDFDFNAQHLQDGNVLIKSEDFLNYSPMTSISHQSSQHLPMQIELPQDGMNFGGW</sequence>
<dbReference type="OrthoDB" id="2360013at2759"/>
<reference evidence="1" key="1">
    <citation type="submission" date="2021-06" db="EMBL/GenBank/DDBJ databases">
        <authorList>
            <person name="Kallberg Y."/>
            <person name="Tangrot J."/>
            <person name="Rosling A."/>
        </authorList>
    </citation>
    <scope>NUCLEOTIDE SEQUENCE</scope>
    <source>
        <strain evidence="1">MA453B</strain>
    </source>
</reference>
<accession>A0A9N8V807</accession>
<protein>
    <submittedName>
        <fullName evidence="1">20037_t:CDS:1</fullName>
    </submittedName>
</protein>
<dbReference type="AlphaFoldDB" id="A0A9N8V807"/>
<comment type="caution">
    <text evidence="1">The sequence shown here is derived from an EMBL/GenBank/DDBJ whole genome shotgun (WGS) entry which is preliminary data.</text>
</comment>
<gene>
    <name evidence="1" type="ORF">DERYTH_LOCUS282</name>
</gene>
<proteinExistence type="predicted"/>
<dbReference type="EMBL" id="CAJVPY010000056">
    <property type="protein sequence ID" value="CAG8447079.1"/>
    <property type="molecule type" value="Genomic_DNA"/>
</dbReference>
<dbReference type="Proteomes" id="UP000789405">
    <property type="component" value="Unassembled WGS sequence"/>
</dbReference>